<dbReference type="AlphaFoldDB" id="A0A1W6MIT0"/>
<keyword evidence="1" id="KW-0812">Transmembrane</keyword>
<dbReference type="OrthoDB" id="1467719at2"/>
<evidence type="ECO:0000313" key="2">
    <source>
        <dbReference type="EMBL" id="ARN77511.1"/>
    </source>
</evidence>
<accession>A0A1W6MIT0</accession>
<name>A0A1W6MIT0_9FLAO</name>
<dbReference type="STRING" id="331648.BST97_05665"/>
<feature type="transmembrane region" description="Helical" evidence="1">
    <location>
        <begin position="20"/>
        <end position="39"/>
    </location>
</feature>
<evidence type="ECO:0000313" key="3">
    <source>
        <dbReference type="Proteomes" id="UP000193431"/>
    </source>
</evidence>
<protein>
    <submittedName>
        <fullName evidence="2">Septum formation initiator</fullName>
    </submittedName>
</protein>
<keyword evidence="1" id="KW-0472">Membrane</keyword>
<proteinExistence type="predicted"/>
<keyword evidence="3" id="KW-1185">Reference proteome</keyword>
<organism evidence="2 3">
    <name type="scientific">Nonlabens spongiae</name>
    <dbReference type="NCBI Taxonomy" id="331648"/>
    <lineage>
        <taxon>Bacteria</taxon>
        <taxon>Pseudomonadati</taxon>
        <taxon>Bacteroidota</taxon>
        <taxon>Flavobacteriia</taxon>
        <taxon>Flavobacteriales</taxon>
        <taxon>Flavobacteriaceae</taxon>
        <taxon>Nonlabens</taxon>
    </lineage>
</organism>
<reference evidence="2 3" key="1">
    <citation type="submission" date="2016-11" db="EMBL/GenBank/DDBJ databases">
        <title>Trade-off between light-utilization and light-protection in marine flavobacteria.</title>
        <authorList>
            <person name="Kumagai Y."/>
        </authorList>
    </citation>
    <scope>NUCLEOTIDE SEQUENCE [LARGE SCALE GENOMIC DNA]</scope>
    <source>
        <strain evidence="2 3">JCM 13191</strain>
    </source>
</reference>
<dbReference type="EMBL" id="CP019344">
    <property type="protein sequence ID" value="ARN77511.1"/>
    <property type="molecule type" value="Genomic_DNA"/>
</dbReference>
<keyword evidence="1" id="KW-1133">Transmembrane helix</keyword>
<evidence type="ECO:0000256" key="1">
    <source>
        <dbReference type="SAM" id="Phobius"/>
    </source>
</evidence>
<dbReference type="RefSeq" id="WP_085766314.1">
    <property type="nucleotide sequence ID" value="NZ_CP019344.1"/>
</dbReference>
<gene>
    <name evidence="2" type="ORF">BST97_05665</name>
</gene>
<sequence length="111" mass="13428">MKWSELKRKKGFRILTNKYLVILVVFAIWIFFLDGSAWLTSHREIDKQIAEQEEAIRYYREGIARDSAKLKQLRSAEGLETFARERYFMKRTEEEVFIIEFEDSLKQKENE</sequence>
<dbReference type="Proteomes" id="UP000193431">
    <property type="component" value="Chromosome"/>
</dbReference>